<dbReference type="RefSeq" id="WP_140418483.1">
    <property type="nucleotide sequence ID" value="NZ_NBBJ01000005.1"/>
</dbReference>
<gene>
    <name evidence="2" type="ORF">SPMU_28670</name>
</gene>
<protein>
    <submittedName>
        <fullName evidence="2">Uncharacterized protein</fullName>
    </submittedName>
</protein>
<proteinExistence type="predicted"/>
<accession>A0A245ZFT1</accession>
<dbReference type="Proteomes" id="UP000197783">
    <property type="component" value="Unassembled WGS sequence"/>
</dbReference>
<dbReference type="AlphaFoldDB" id="A0A245ZFT1"/>
<feature type="signal peptide" evidence="1">
    <location>
        <begin position="1"/>
        <end position="16"/>
    </location>
</feature>
<dbReference type="EMBL" id="NBBJ01000005">
    <property type="protein sequence ID" value="OWK28605.1"/>
    <property type="molecule type" value="Genomic_DNA"/>
</dbReference>
<organism evidence="2 3">
    <name type="scientific">Sphingomonas mucosissima</name>
    <dbReference type="NCBI Taxonomy" id="370959"/>
    <lineage>
        <taxon>Bacteria</taxon>
        <taxon>Pseudomonadati</taxon>
        <taxon>Pseudomonadota</taxon>
        <taxon>Alphaproteobacteria</taxon>
        <taxon>Sphingomonadales</taxon>
        <taxon>Sphingomonadaceae</taxon>
        <taxon>Sphingomonas</taxon>
    </lineage>
</organism>
<sequence>MRWIICLIASVSPVSAATADTGDKALSCIGKEIRLGADGYNRDYRAIFIINDNAQSWKKYSQESGASSSVCDGLPSCAVEYGSVGMVMKSSESGTRIDAKLDREDGRFTWFERREGRISSIYSSDIPLVSKIATCSLTELPAQSNKTMKF</sequence>
<feature type="chain" id="PRO_5012241593" evidence="1">
    <location>
        <begin position="17"/>
        <end position="150"/>
    </location>
</feature>
<keyword evidence="1" id="KW-0732">Signal</keyword>
<keyword evidence="3" id="KW-1185">Reference proteome</keyword>
<comment type="caution">
    <text evidence="2">The sequence shown here is derived from an EMBL/GenBank/DDBJ whole genome shotgun (WGS) entry which is preliminary data.</text>
</comment>
<evidence type="ECO:0000256" key="1">
    <source>
        <dbReference type="SAM" id="SignalP"/>
    </source>
</evidence>
<name>A0A245ZFT1_9SPHN</name>
<evidence type="ECO:0000313" key="3">
    <source>
        <dbReference type="Proteomes" id="UP000197783"/>
    </source>
</evidence>
<evidence type="ECO:0000313" key="2">
    <source>
        <dbReference type="EMBL" id="OWK28605.1"/>
    </source>
</evidence>
<reference evidence="2 3" key="1">
    <citation type="submission" date="2017-03" db="EMBL/GenBank/DDBJ databases">
        <title>Genome sequence of Sphingomonas mucosissima DSM 17494.</title>
        <authorList>
            <person name="Poehlein A."/>
            <person name="Wuebbeler J.H."/>
            <person name="Steinbuechel A."/>
            <person name="Daniel R."/>
        </authorList>
    </citation>
    <scope>NUCLEOTIDE SEQUENCE [LARGE SCALE GENOMIC DNA]</scope>
    <source>
        <strain evidence="2 3">DSM 17494</strain>
    </source>
</reference>